<dbReference type="KEGG" id="mik:FOE78_12625"/>
<gene>
    <name evidence="3" type="ORF">FOE78_12625</name>
</gene>
<dbReference type="PANTHER" id="PTHR42705">
    <property type="entry name" value="BIFUNCTIONAL NON-HOMOLOGOUS END JOINING PROTEIN LIGD"/>
    <property type="match status" value="1"/>
</dbReference>
<evidence type="ECO:0000256" key="1">
    <source>
        <dbReference type="SAM" id="MobiDB-lite"/>
    </source>
</evidence>
<dbReference type="Pfam" id="PF21686">
    <property type="entry name" value="LigD_Prim-Pol"/>
    <property type="match status" value="1"/>
</dbReference>
<dbReference type="InterPro" id="IPR014145">
    <property type="entry name" value="LigD_pol_dom"/>
</dbReference>
<sequence length="360" mass="40458">MATPKAELTIGDRTVAVSSPDKIYFPEPGLTKIDIVNYVVAVGDGILPALKDRPTTMERWPGGFREGAKLSTRADPRGDAFYQKRAPKNTPDWVRTAEITFPSGRTAEEVCPHDLASIVWMANLGTLRYHPWAVSAPDTDKVDQLRIDLDPQPGTDFADAIEPAYELRQVLDEIGLTGFCKTSGGRGIHVFVPIKPDFGFIEARHAVIAVGRELARRMPEQVTVDWWKEERGERIFIDFNQMARDRTISSAYSIRPTPNARVSAPLQWDELRDCRPDDFTVQTMITRFADGGDRWADFYRGQPGDLAAALELYLRDERDHGLGELPYPPDYPKMPGEPPRVQPSKKVAGHWDEQGNRIES</sequence>
<proteinExistence type="predicted"/>
<dbReference type="OrthoDB" id="4296267at2"/>
<dbReference type="Gene3D" id="3.90.920.10">
    <property type="entry name" value="DNA primase, PRIM domain"/>
    <property type="match status" value="1"/>
</dbReference>
<accession>A0A516PZN3</accession>
<dbReference type="RefSeq" id="WP_143986605.1">
    <property type="nucleotide sequence ID" value="NZ_CP041692.1"/>
</dbReference>
<feature type="compositionally biased region" description="Pro residues" evidence="1">
    <location>
        <begin position="326"/>
        <end position="341"/>
    </location>
</feature>
<dbReference type="InterPro" id="IPR052171">
    <property type="entry name" value="NHEJ_LigD"/>
</dbReference>
<evidence type="ECO:0000313" key="3">
    <source>
        <dbReference type="EMBL" id="QDP96643.1"/>
    </source>
</evidence>
<evidence type="ECO:0000313" key="4">
    <source>
        <dbReference type="Proteomes" id="UP000319263"/>
    </source>
</evidence>
<organism evidence="3 4">
    <name type="scientific">Microlunatus elymi</name>
    <dbReference type="NCBI Taxonomy" id="2596828"/>
    <lineage>
        <taxon>Bacteria</taxon>
        <taxon>Bacillati</taxon>
        <taxon>Actinomycetota</taxon>
        <taxon>Actinomycetes</taxon>
        <taxon>Propionibacteriales</taxon>
        <taxon>Propionibacteriaceae</taxon>
        <taxon>Microlunatus</taxon>
    </lineage>
</organism>
<reference evidence="3 4" key="1">
    <citation type="submission" date="2019-07" db="EMBL/GenBank/DDBJ databases">
        <title>Microlunatus dokdonensis sp. nov. isolated from the rhizospheric soil of the wild plant Elymus tsukushiensis.</title>
        <authorList>
            <person name="Ghim S.-Y."/>
            <person name="Hwang Y.-J."/>
            <person name="Son J.-S."/>
            <person name="Shin J.-H."/>
        </authorList>
    </citation>
    <scope>NUCLEOTIDE SEQUENCE [LARGE SCALE GENOMIC DNA]</scope>
    <source>
        <strain evidence="3 4">KUDC0627</strain>
    </source>
</reference>
<protein>
    <submittedName>
        <fullName evidence="3">DNA polymerase domain-containing protein</fullName>
    </submittedName>
</protein>
<feature type="compositionally biased region" description="Basic and acidic residues" evidence="1">
    <location>
        <begin position="349"/>
        <end position="360"/>
    </location>
</feature>
<dbReference type="NCBIfam" id="TIGR02778">
    <property type="entry name" value="ligD_pol"/>
    <property type="match status" value="1"/>
</dbReference>
<dbReference type="CDD" id="cd04865">
    <property type="entry name" value="LigD_Pol_like_2"/>
    <property type="match status" value="1"/>
</dbReference>
<feature type="region of interest" description="Disordered" evidence="1">
    <location>
        <begin position="321"/>
        <end position="360"/>
    </location>
</feature>
<keyword evidence="4" id="KW-1185">Reference proteome</keyword>
<dbReference type="PANTHER" id="PTHR42705:SF3">
    <property type="entry name" value="ATP-DEPENDENT DNA LIGASE"/>
    <property type="match status" value="1"/>
</dbReference>
<evidence type="ECO:0000259" key="2">
    <source>
        <dbReference type="Pfam" id="PF21686"/>
    </source>
</evidence>
<name>A0A516PZN3_9ACTN</name>
<dbReference type="AlphaFoldDB" id="A0A516PZN3"/>
<dbReference type="EMBL" id="CP041692">
    <property type="protein sequence ID" value="QDP96643.1"/>
    <property type="molecule type" value="Genomic_DNA"/>
</dbReference>
<dbReference type="Proteomes" id="UP000319263">
    <property type="component" value="Chromosome"/>
</dbReference>
<feature type="domain" description="DNA ligase D polymerase" evidence="2">
    <location>
        <begin position="31"/>
        <end position="295"/>
    </location>
</feature>